<accession>A0ABW5TQX7</accession>
<feature type="domain" description="DUF4397" evidence="1">
    <location>
        <begin position="40"/>
        <end position="176"/>
    </location>
</feature>
<evidence type="ECO:0000313" key="3">
    <source>
        <dbReference type="Proteomes" id="UP001597546"/>
    </source>
</evidence>
<organism evidence="2 3">
    <name type="scientific">Pedobacter alpinus</name>
    <dbReference type="NCBI Taxonomy" id="1590643"/>
    <lineage>
        <taxon>Bacteria</taxon>
        <taxon>Pseudomonadati</taxon>
        <taxon>Bacteroidota</taxon>
        <taxon>Sphingobacteriia</taxon>
        <taxon>Sphingobacteriales</taxon>
        <taxon>Sphingobacteriaceae</taxon>
        <taxon>Pedobacter</taxon>
    </lineage>
</organism>
<dbReference type="PROSITE" id="PS51257">
    <property type="entry name" value="PROKAR_LIPOPROTEIN"/>
    <property type="match status" value="1"/>
</dbReference>
<proteinExistence type="predicted"/>
<dbReference type="Pfam" id="PF14344">
    <property type="entry name" value="DUF4397"/>
    <property type="match status" value="1"/>
</dbReference>
<name>A0ABW5TQX7_9SPHI</name>
<dbReference type="Proteomes" id="UP001597546">
    <property type="component" value="Unassembled WGS sequence"/>
</dbReference>
<evidence type="ECO:0000313" key="2">
    <source>
        <dbReference type="EMBL" id="MFD2731682.1"/>
    </source>
</evidence>
<dbReference type="InterPro" id="IPR025510">
    <property type="entry name" value="DUF4397"/>
</dbReference>
<gene>
    <name evidence="2" type="ORF">ACFSSE_08175</name>
</gene>
<sequence length="263" mass="28469">MKKLLYIFTIGFGLLTSCEKGQLVENTTYEKLEPSSTKYSYLKFLNASPGSPTINYYINGVKFSAAYTTSGREIGGFAYNGLFPDLGYATSVVGSQTLTAKTLSTATTDPGLEVLNATITPEGGKFYSIFTNGLYNTTTKTIPNYTIFEDIKPATDTSKVFIRLINMYTGGPTIDMVQDATGEKLVTALAVGTASPWVSIPNPGQSNKYAFRNSNTNLAISTVTLTATLIKGRAYTIYTRGIFGNTAFPFALGFYTTFYGTVN</sequence>
<keyword evidence="3" id="KW-1185">Reference proteome</keyword>
<comment type="caution">
    <text evidence="2">The sequence shown here is derived from an EMBL/GenBank/DDBJ whole genome shotgun (WGS) entry which is preliminary data.</text>
</comment>
<evidence type="ECO:0000259" key="1">
    <source>
        <dbReference type="Pfam" id="PF14344"/>
    </source>
</evidence>
<protein>
    <submittedName>
        <fullName evidence="2">DUF4397 domain-containing protein</fullName>
    </submittedName>
</protein>
<dbReference type="RefSeq" id="WP_379045726.1">
    <property type="nucleotide sequence ID" value="NZ_JBHSKW010000056.1"/>
</dbReference>
<reference evidence="3" key="1">
    <citation type="journal article" date="2019" name="Int. J. Syst. Evol. Microbiol.">
        <title>The Global Catalogue of Microorganisms (GCM) 10K type strain sequencing project: providing services to taxonomists for standard genome sequencing and annotation.</title>
        <authorList>
            <consortium name="The Broad Institute Genomics Platform"/>
            <consortium name="The Broad Institute Genome Sequencing Center for Infectious Disease"/>
            <person name="Wu L."/>
            <person name="Ma J."/>
        </authorList>
    </citation>
    <scope>NUCLEOTIDE SEQUENCE [LARGE SCALE GENOMIC DNA]</scope>
    <source>
        <strain evidence="3">KCTC 42456</strain>
    </source>
</reference>
<dbReference type="EMBL" id="JBHULV010000024">
    <property type="protein sequence ID" value="MFD2731682.1"/>
    <property type="molecule type" value="Genomic_DNA"/>
</dbReference>